<dbReference type="PANTHER" id="PTHR48022">
    <property type="entry name" value="PLASTIDIC GLUCOSE TRANSPORTER 4"/>
    <property type="match status" value="1"/>
</dbReference>
<dbReference type="GeneID" id="43579684"/>
<protein>
    <recommendedName>
        <fullName evidence="11">Major facilitator superfamily (MFS) profile domain-containing protein</fullName>
    </recommendedName>
</protein>
<evidence type="ECO:0000256" key="7">
    <source>
        <dbReference type="ARBA" id="ARBA00023136"/>
    </source>
</evidence>
<dbReference type="InterPro" id="IPR003663">
    <property type="entry name" value="Sugar/inositol_transpt"/>
</dbReference>
<dbReference type="Proteomes" id="UP000398389">
    <property type="component" value="Unassembled WGS sequence"/>
</dbReference>
<comment type="subcellular location">
    <subcellularLocation>
        <location evidence="1">Membrane</location>
        <topology evidence="1">Multi-pass membrane protein</topology>
    </subcellularLocation>
</comment>
<dbReference type="GO" id="GO:0016020">
    <property type="term" value="C:membrane"/>
    <property type="evidence" value="ECO:0007669"/>
    <property type="project" value="UniProtKB-SubCell"/>
</dbReference>
<sequence length="533" mass="60342">MISDISLENRKSNFLTETIITSTSTGFEDDECIQLPINNINRFEHELSVFDSFLLYKKAVFWCIVVSLTIVMDGYDGALVSGFYAQPAFQKYYGELLHDGTYSISAAWQTALGMGSPVGRVIGGLGVGYFASKFGRKYTLIGALIMIIGILFIVFFATSIGMLCAGLILSGILWGVFNTLAPTYASEVCPLQLRGILTAYINLAWVIGQFINMGVMNGFVNVKSQWAYRIPFGIQWIWPVMILCVLPFAPESPWWLVRKDRVSDARQSLKRLTSFNNTDQLEKYLNTIVKTDKEARKIDNSITWSDCFRETDLRRTEIACMVWSCQALCGNPMFGYVAYFFEMAGISETNAFKIALGLTAVGFIGNIISWFLTFRFGRRANYLGGLILMALVMFFIGILDIPRKNNNSTKYAWGQSIFFFVFAFIYDLTIGPVAFIIVSEIPSVRLREKTIALATTAYSLWGVVFQIAVPYMLNPQKANWSGKTCFVFFVLGILTLVWTYFRLPETANRTYSEIDRLFKLNLPARKFKGYKFF</sequence>
<feature type="transmembrane region" description="Helical" evidence="10">
    <location>
        <begin position="380"/>
        <end position="399"/>
    </location>
</feature>
<dbReference type="InterPro" id="IPR036259">
    <property type="entry name" value="MFS_trans_sf"/>
</dbReference>
<feature type="transmembrane region" description="Helical" evidence="10">
    <location>
        <begin position="450"/>
        <end position="468"/>
    </location>
</feature>
<evidence type="ECO:0000256" key="2">
    <source>
        <dbReference type="ARBA" id="ARBA00010992"/>
    </source>
</evidence>
<dbReference type="EMBL" id="CABVLU010000001">
    <property type="protein sequence ID" value="VVT45728.1"/>
    <property type="molecule type" value="Genomic_DNA"/>
</dbReference>
<keyword evidence="8" id="KW-0462">Maltose metabolism</keyword>
<evidence type="ECO:0000256" key="6">
    <source>
        <dbReference type="ARBA" id="ARBA00022989"/>
    </source>
</evidence>
<evidence type="ECO:0000313" key="12">
    <source>
        <dbReference type="EMBL" id="VVT45728.1"/>
    </source>
</evidence>
<comment type="similarity">
    <text evidence="2 9">Belongs to the major facilitator superfamily. Sugar transporter (TC 2.A.1.1) family.</text>
</comment>
<dbReference type="NCBIfam" id="TIGR00879">
    <property type="entry name" value="SP"/>
    <property type="match status" value="1"/>
</dbReference>
<keyword evidence="6 10" id="KW-1133">Transmembrane helix</keyword>
<dbReference type="InterPro" id="IPR050360">
    <property type="entry name" value="MFS_Sugar_Transporters"/>
</dbReference>
<reference evidence="12 13" key="1">
    <citation type="submission" date="2019-09" db="EMBL/GenBank/DDBJ databases">
        <authorList>
            <person name="Brejova B."/>
        </authorList>
    </citation>
    <scope>NUCLEOTIDE SEQUENCE [LARGE SCALE GENOMIC DNA]</scope>
</reference>
<evidence type="ECO:0000256" key="5">
    <source>
        <dbReference type="ARBA" id="ARBA00022692"/>
    </source>
</evidence>
<feature type="transmembrane region" description="Helical" evidence="10">
    <location>
        <begin position="197"/>
        <end position="216"/>
    </location>
</feature>
<feature type="transmembrane region" description="Helical" evidence="10">
    <location>
        <begin position="59"/>
        <end position="86"/>
    </location>
</feature>
<keyword evidence="3 9" id="KW-0813">Transport</keyword>
<dbReference type="PROSITE" id="PS00217">
    <property type="entry name" value="SUGAR_TRANSPORT_2"/>
    <property type="match status" value="1"/>
</dbReference>
<name>A0A5E8B8X9_9ASCO</name>
<feature type="transmembrane region" description="Helical" evidence="10">
    <location>
        <begin position="236"/>
        <end position="257"/>
    </location>
</feature>
<evidence type="ECO:0000256" key="4">
    <source>
        <dbReference type="ARBA" id="ARBA00022597"/>
    </source>
</evidence>
<dbReference type="GO" id="GO:0000023">
    <property type="term" value="P:maltose metabolic process"/>
    <property type="evidence" value="ECO:0007669"/>
    <property type="project" value="UniProtKB-KW"/>
</dbReference>
<keyword evidence="4" id="KW-0762">Sugar transport</keyword>
<evidence type="ECO:0000256" key="3">
    <source>
        <dbReference type="ARBA" id="ARBA00022448"/>
    </source>
</evidence>
<feature type="transmembrane region" description="Helical" evidence="10">
    <location>
        <begin position="138"/>
        <end position="160"/>
    </location>
</feature>
<evidence type="ECO:0000256" key="8">
    <source>
        <dbReference type="ARBA" id="ARBA00026248"/>
    </source>
</evidence>
<feature type="transmembrane region" description="Helical" evidence="10">
    <location>
        <begin position="351"/>
        <end position="373"/>
    </location>
</feature>
<feature type="transmembrane region" description="Helical" evidence="10">
    <location>
        <begin position="480"/>
        <end position="501"/>
    </location>
</feature>
<dbReference type="SUPFAM" id="SSF103473">
    <property type="entry name" value="MFS general substrate transporter"/>
    <property type="match status" value="1"/>
</dbReference>
<dbReference type="RefSeq" id="XP_031851475.1">
    <property type="nucleotide sequence ID" value="XM_031995584.1"/>
</dbReference>
<dbReference type="FunFam" id="1.20.1250.20:FF:000078">
    <property type="entry name" value="MFS maltose transporter, putative"/>
    <property type="match status" value="1"/>
</dbReference>
<feature type="transmembrane region" description="Helical" evidence="10">
    <location>
        <begin position="166"/>
        <end position="185"/>
    </location>
</feature>
<dbReference type="InterPro" id="IPR005828">
    <property type="entry name" value="MFS_sugar_transport-like"/>
</dbReference>
<organism evidence="12 13">
    <name type="scientific">Magnusiomyces paraingens</name>
    <dbReference type="NCBI Taxonomy" id="2606893"/>
    <lineage>
        <taxon>Eukaryota</taxon>
        <taxon>Fungi</taxon>
        <taxon>Dikarya</taxon>
        <taxon>Ascomycota</taxon>
        <taxon>Saccharomycotina</taxon>
        <taxon>Dipodascomycetes</taxon>
        <taxon>Dipodascales</taxon>
        <taxon>Dipodascaceae</taxon>
        <taxon>Magnusiomyces</taxon>
    </lineage>
</organism>
<feature type="transmembrane region" description="Helical" evidence="10">
    <location>
        <begin position="411"/>
        <end position="438"/>
    </location>
</feature>
<feature type="domain" description="Major facilitator superfamily (MFS) profile" evidence="11">
    <location>
        <begin position="62"/>
        <end position="507"/>
    </location>
</feature>
<evidence type="ECO:0000313" key="13">
    <source>
        <dbReference type="Proteomes" id="UP000398389"/>
    </source>
</evidence>
<evidence type="ECO:0000256" key="9">
    <source>
        <dbReference type="RuleBase" id="RU003346"/>
    </source>
</evidence>
<dbReference type="AlphaFoldDB" id="A0A5E8B8X9"/>
<accession>A0A5E8B8X9</accession>
<keyword evidence="5 10" id="KW-0812">Transmembrane</keyword>
<dbReference type="Gene3D" id="1.20.1250.20">
    <property type="entry name" value="MFS general substrate transporter like domains"/>
    <property type="match status" value="1"/>
</dbReference>
<proteinExistence type="inferred from homology"/>
<feature type="transmembrane region" description="Helical" evidence="10">
    <location>
        <begin position="318"/>
        <end position="339"/>
    </location>
</feature>
<evidence type="ECO:0000259" key="11">
    <source>
        <dbReference type="PROSITE" id="PS50850"/>
    </source>
</evidence>
<dbReference type="OrthoDB" id="6612291at2759"/>
<dbReference type="InterPro" id="IPR020846">
    <property type="entry name" value="MFS_dom"/>
</dbReference>
<evidence type="ECO:0000256" key="10">
    <source>
        <dbReference type="SAM" id="Phobius"/>
    </source>
</evidence>
<keyword evidence="7 10" id="KW-0472">Membrane</keyword>
<feature type="transmembrane region" description="Helical" evidence="10">
    <location>
        <begin position="106"/>
        <end position="131"/>
    </location>
</feature>
<evidence type="ECO:0000256" key="1">
    <source>
        <dbReference type="ARBA" id="ARBA00004141"/>
    </source>
</evidence>
<dbReference type="InterPro" id="IPR005829">
    <property type="entry name" value="Sugar_transporter_CS"/>
</dbReference>
<dbReference type="PROSITE" id="PS50850">
    <property type="entry name" value="MFS"/>
    <property type="match status" value="1"/>
</dbReference>
<dbReference type="PANTHER" id="PTHR48022:SF5">
    <property type="entry name" value="ALPHA-GLUCOSIDES PERMEASE MPH2-RELATED"/>
    <property type="match status" value="1"/>
</dbReference>
<dbReference type="Pfam" id="PF00083">
    <property type="entry name" value="Sugar_tr"/>
    <property type="match status" value="1"/>
</dbReference>
<keyword evidence="13" id="KW-1185">Reference proteome</keyword>
<gene>
    <name evidence="12" type="ORF">SAPINGB_P000861</name>
</gene>
<dbReference type="GO" id="GO:0005351">
    <property type="term" value="F:carbohydrate:proton symporter activity"/>
    <property type="evidence" value="ECO:0007669"/>
    <property type="project" value="TreeGrafter"/>
</dbReference>